<dbReference type="Proteomes" id="UP000664859">
    <property type="component" value="Unassembled WGS sequence"/>
</dbReference>
<feature type="region of interest" description="Disordered" evidence="1">
    <location>
        <begin position="250"/>
        <end position="298"/>
    </location>
</feature>
<dbReference type="AlphaFoldDB" id="A0A835YXE6"/>
<feature type="compositionally biased region" description="Polar residues" evidence="1">
    <location>
        <begin position="15"/>
        <end position="46"/>
    </location>
</feature>
<evidence type="ECO:0000313" key="3">
    <source>
        <dbReference type="EMBL" id="KAG5182624.1"/>
    </source>
</evidence>
<feature type="region of interest" description="Disordered" evidence="1">
    <location>
        <begin position="1"/>
        <end position="205"/>
    </location>
</feature>
<name>A0A835YXE6_9STRA</name>
<gene>
    <name evidence="3" type="ORF">JKP88DRAFT_245498</name>
</gene>
<dbReference type="EMBL" id="JAFCMP010000235">
    <property type="protein sequence ID" value="KAG5182624.1"/>
    <property type="molecule type" value="Genomic_DNA"/>
</dbReference>
<keyword evidence="2" id="KW-0472">Membrane</keyword>
<protein>
    <submittedName>
        <fullName evidence="3">Uncharacterized protein</fullName>
    </submittedName>
</protein>
<reference evidence="3" key="1">
    <citation type="submission" date="2021-02" db="EMBL/GenBank/DDBJ databases">
        <title>First Annotated Genome of the Yellow-green Alga Tribonema minus.</title>
        <authorList>
            <person name="Mahan K.M."/>
        </authorList>
    </citation>
    <scope>NUCLEOTIDE SEQUENCE</scope>
    <source>
        <strain evidence="3">UTEX B ZZ1240</strain>
    </source>
</reference>
<feature type="compositionally biased region" description="Basic residues" evidence="1">
    <location>
        <begin position="287"/>
        <end position="298"/>
    </location>
</feature>
<evidence type="ECO:0000256" key="1">
    <source>
        <dbReference type="SAM" id="MobiDB-lite"/>
    </source>
</evidence>
<keyword evidence="2" id="KW-1133">Transmembrane helix</keyword>
<evidence type="ECO:0000256" key="2">
    <source>
        <dbReference type="SAM" id="Phobius"/>
    </source>
</evidence>
<keyword evidence="4" id="KW-1185">Reference proteome</keyword>
<sequence>MPPKRVRSAEKGSGESPTTKRSRSSAGRSTPVPGSTNARRVTSRSPSAGPAANTRSRTPSPLRSAAGLEQHEQPPQPETVSEALAAAAKSRSVGAAVGPSQIPPPKAGVSKDVAPSSGLNKRKADNSGGGSSLAAAVRAAAVEHTAAAASADGAPRKKRQQPQQQATGNGAMTCRPQPERALSLSGGTALVSGGPGNGHLRELPSAGQALSARALTPAPAPAAVLSKPAAAALAAKQARAPAGGEQLTQKVLQGGGGRGLPPPHPPPGAAKKERRQAPRLGGEKEKGKRRTAKKGQRWRRTGATLDVVVVYVEGIAVALLWSLCLLAAAALVARLGIKISDVRKRHPRFIKQSSFENISDVRERLQMAQDAVRGGGAWAQRELDTLRSAVDSAQHGGASHQRRRRVEAAQQVVATEALPDVDMALRAHALASEQLHAESLQAAAAAAKHAAADAVSAHLSAGPLTDEEMDIPRNLATPTLLSTAIEAQLDALKPPPLHPAWPDVASIRAGGRVLQEGGLTTLSYGDTAKLSWAARVSTCIPVQYSWNMFTSTVLHVLQVPGYLRGRPPEAALSEEFDRACRYPRVLAYIVPEKPLCLHPFRTPHDRRGMRHVKCPSAAKRTPRCRRHSVHRPPCLLSLSRASCRATSHIVGLQQLLPWHSHGQGLTKILSCCAGGCRVHTPHRRSHAHSATVVDSISTATAELQRALQRAQDLCFESSNNSPAIQ</sequence>
<feature type="compositionally biased region" description="Low complexity" evidence="1">
    <location>
        <begin position="80"/>
        <end position="97"/>
    </location>
</feature>
<comment type="caution">
    <text evidence="3">The sequence shown here is derived from an EMBL/GenBank/DDBJ whole genome shotgun (WGS) entry which is preliminary data.</text>
</comment>
<feature type="compositionally biased region" description="Low complexity" evidence="1">
    <location>
        <begin position="134"/>
        <end position="151"/>
    </location>
</feature>
<feature type="transmembrane region" description="Helical" evidence="2">
    <location>
        <begin position="315"/>
        <end position="337"/>
    </location>
</feature>
<proteinExistence type="predicted"/>
<keyword evidence="2" id="KW-0812">Transmembrane</keyword>
<evidence type="ECO:0000313" key="4">
    <source>
        <dbReference type="Proteomes" id="UP000664859"/>
    </source>
</evidence>
<organism evidence="3 4">
    <name type="scientific">Tribonema minus</name>
    <dbReference type="NCBI Taxonomy" id="303371"/>
    <lineage>
        <taxon>Eukaryota</taxon>
        <taxon>Sar</taxon>
        <taxon>Stramenopiles</taxon>
        <taxon>Ochrophyta</taxon>
        <taxon>PX clade</taxon>
        <taxon>Xanthophyceae</taxon>
        <taxon>Tribonematales</taxon>
        <taxon>Tribonemataceae</taxon>
        <taxon>Tribonema</taxon>
    </lineage>
</organism>
<accession>A0A835YXE6</accession>